<keyword evidence="3" id="KW-0472">Membrane</keyword>
<keyword evidence="3" id="KW-0812">Transmembrane</keyword>
<feature type="region of interest" description="Disordered" evidence="2">
    <location>
        <begin position="575"/>
        <end position="690"/>
    </location>
</feature>
<dbReference type="Proteomes" id="UP000316621">
    <property type="component" value="Chromosome 7"/>
</dbReference>
<evidence type="ECO:0000256" key="1">
    <source>
        <dbReference type="SAM" id="Coils"/>
    </source>
</evidence>
<dbReference type="PANTHER" id="PTHR35464:SF1">
    <property type="entry name" value="OS06G0115200 PROTEIN"/>
    <property type="match status" value="1"/>
</dbReference>
<reference evidence="4 5" key="1">
    <citation type="journal article" date="2018" name="Science">
        <title>The opium poppy genome and morphinan production.</title>
        <authorList>
            <person name="Guo L."/>
            <person name="Winzer T."/>
            <person name="Yang X."/>
            <person name="Li Y."/>
            <person name="Ning Z."/>
            <person name="He Z."/>
            <person name="Teodor R."/>
            <person name="Lu Y."/>
            <person name="Bowser T.A."/>
            <person name="Graham I.A."/>
            <person name="Ye K."/>
        </authorList>
    </citation>
    <scope>NUCLEOTIDE SEQUENCE [LARGE SCALE GENOMIC DNA]</scope>
    <source>
        <strain evidence="5">cv. HN1</strain>
        <tissue evidence="4">Leaves</tissue>
    </source>
</reference>
<accession>A0A4Y7KBJ9</accession>
<feature type="transmembrane region" description="Helical" evidence="3">
    <location>
        <begin position="763"/>
        <end position="782"/>
    </location>
</feature>
<dbReference type="InterPro" id="IPR036322">
    <property type="entry name" value="WD40_repeat_dom_sf"/>
</dbReference>
<feature type="compositionally biased region" description="Polar residues" evidence="2">
    <location>
        <begin position="649"/>
        <end position="678"/>
    </location>
</feature>
<feature type="transmembrane region" description="Helical" evidence="3">
    <location>
        <begin position="522"/>
        <end position="542"/>
    </location>
</feature>
<dbReference type="AlphaFoldDB" id="A0A4Y7KBJ9"/>
<dbReference type="PANTHER" id="PTHR35464">
    <property type="entry name" value="OS06G0115200 PROTEIN"/>
    <property type="match status" value="1"/>
</dbReference>
<evidence type="ECO:0000313" key="5">
    <source>
        <dbReference type="Proteomes" id="UP000316621"/>
    </source>
</evidence>
<name>A0A4Y7KBJ9_PAPSO</name>
<feature type="coiled-coil region" evidence="1">
    <location>
        <begin position="63"/>
        <end position="132"/>
    </location>
</feature>
<dbReference type="Gramene" id="RZC69531">
    <property type="protein sequence ID" value="RZC69531"/>
    <property type="gene ID" value="C5167_032660"/>
</dbReference>
<dbReference type="SUPFAM" id="SSF50978">
    <property type="entry name" value="WD40 repeat-like"/>
    <property type="match status" value="1"/>
</dbReference>
<evidence type="ECO:0000313" key="4">
    <source>
        <dbReference type="EMBL" id="RZC69531.1"/>
    </source>
</evidence>
<keyword evidence="1" id="KW-0175">Coiled coil</keyword>
<dbReference type="Gene3D" id="2.130.10.10">
    <property type="entry name" value="YVTN repeat-like/Quinoprotein amine dehydrogenase"/>
    <property type="match status" value="1"/>
</dbReference>
<evidence type="ECO:0000256" key="3">
    <source>
        <dbReference type="SAM" id="Phobius"/>
    </source>
</evidence>
<feature type="transmembrane region" description="Helical" evidence="3">
    <location>
        <begin position="837"/>
        <end position="857"/>
    </location>
</feature>
<dbReference type="InterPro" id="IPR015943">
    <property type="entry name" value="WD40/YVTN_repeat-like_dom_sf"/>
</dbReference>
<dbReference type="EMBL" id="CM010721">
    <property type="protein sequence ID" value="RZC69531.1"/>
    <property type="molecule type" value="Genomic_DNA"/>
</dbReference>
<proteinExistence type="predicted"/>
<evidence type="ECO:0000256" key="2">
    <source>
        <dbReference type="SAM" id="MobiDB-lite"/>
    </source>
</evidence>
<organism evidence="4 5">
    <name type="scientific">Papaver somniferum</name>
    <name type="common">Opium poppy</name>
    <dbReference type="NCBI Taxonomy" id="3469"/>
    <lineage>
        <taxon>Eukaryota</taxon>
        <taxon>Viridiplantae</taxon>
        <taxon>Streptophyta</taxon>
        <taxon>Embryophyta</taxon>
        <taxon>Tracheophyta</taxon>
        <taxon>Spermatophyta</taxon>
        <taxon>Magnoliopsida</taxon>
        <taxon>Ranunculales</taxon>
        <taxon>Papaveraceae</taxon>
        <taxon>Papaveroideae</taxon>
        <taxon>Papaver</taxon>
    </lineage>
</organism>
<keyword evidence="5" id="KW-1185">Reference proteome</keyword>
<sequence>MVNYKKGKLLLLIILFSYQIIFIVNGSNLESPLLDNQVQEQNAEISVDSDDTSYKNKDLGILLGQQEIQIQKLESLVKNLTEVVAKLEISIPDCNNNKKNHKVVKIGPVIVEKEKKREYDVLNDKIDNDSEQGVISGNEIGRVNRRGQSDGGVSVTKYNPSWSEKFQFMSAVKLDYEATCVNILPFEDYEGFSKYVAVGDARGTIYVFLLNGDVLVEFHTHSGSPITSMLSYMSVHKNESVLITGHGNGVVLVHRVWESSASGEDWHSLSMAHLREFASIENEGGEGSAISILEVHQVGRMRYILSTDLSGRIRVLRENGTVFGSAKSKSRPLAFMKQRLLFMTESGAGSLDLRTMMVRESECEGMNRSLAKTYVFDPTERSKGYGFTSEGDLVHVVLLGDMMNFKCRVRSKRKVEINGPLAIQAIKGYLLVVNLEKVFVYNISSQHYVRLGVPRPLFLSSLGEIRSSFLNSQSLNEGLDNRRLVPLIASDHEKLVVLGLGSGYVGMYKSNLPIFNAEFNTMLWTSPVLLFFLFLFGVWQFFGKKKESLALWGNDDPFSSTSVSTIGTSLGSGAVERPFADTSSRPTDIRDLRGGPLRGPTRRYTSPSRYPGGAGAGTALPFRPTAADPSFRTTAADPNFRTGSPDPNFRTTSTDPNFRTSSADSNFRTSSAEPNFKTSLADPNFRSSSTDHNFRAASELKYRPPTLEEVTITDAGRLLFDHYDVLGNLGFLGIVSAALGFAAEAKRIKVSEVQFSAPGMCTYPRSPALALGLTASVALVLAQRLMYDLLIEEYAVIVQVHVHYSISPLPDGAALNDQHGGESMYFGSYCYVVKSGVFAGGAILSLLSVSLGILYYFTIYSTKNGAQWGFTGRTNQGGVAMVQPEVPPEVAHQPVFVPEDTYYRRQQP</sequence>
<gene>
    <name evidence="4" type="ORF">C5167_032660</name>
</gene>
<feature type="compositionally biased region" description="Low complexity" evidence="2">
    <location>
        <begin position="594"/>
        <end position="603"/>
    </location>
</feature>
<dbReference type="InterPro" id="IPR045288">
    <property type="entry name" value="At1g75140-like"/>
</dbReference>
<keyword evidence="3" id="KW-1133">Transmembrane helix</keyword>
<protein>
    <submittedName>
        <fullName evidence="4">Uncharacterized protein</fullName>
    </submittedName>
</protein>